<dbReference type="Proteomes" id="UP000490060">
    <property type="component" value="Unassembled WGS sequence"/>
</dbReference>
<accession>A0A2I2MCI1</accession>
<evidence type="ECO:0000313" key="1">
    <source>
        <dbReference type="EMBL" id="SOU89634.1"/>
    </source>
</evidence>
<organism evidence="1 2">
    <name type="scientific">Tenacibaculum finnmarkense genomovar ulcerans</name>
    <dbReference type="NCBI Taxonomy" id="2781388"/>
    <lineage>
        <taxon>Bacteria</taxon>
        <taxon>Pseudomonadati</taxon>
        <taxon>Bacteroidota</taxon>
        <taxon>Flavobacteriia</taxon>
        <taxon>Flavobacteriales</taxon>
        <taxon>Flavobacteriaceae</taxon>
        <taxon>Tenacibaculum</taxon>
        <taxon>Tenacibaculum finnmarkense</taxon>
    </lineage>
</organism>
<sequence>MKYFFRIILVFTILTSCNKTDKLKGFEKRISNLENQNKILVDRLNYINTEFIKPFKIYEEIVLTELENPPNQIISDYDFLIKNYPNSFWKHEAKNRIENIKRRKKYWSKKNGWKLPEKPKKLELTEIIKSSSKLLEKIEYPAPPIEIIDPTISCPGC</sequence>
<name>A0A2I2MCI1_9FLAO</name>
<protein>
    <recommendedName>
        <fullName evidence="3">Lipoprotein</fullName>
    </recommendedName>
</protein>
<evidence type="ECO:0000313" key="2">
    <source>
        <dbReference type="Proteomes" id="UP000490060"/>
    </source>
</evidence>
<reference evidence="1 2" key="1">
    <citation type="submission" date="2017-11" db="EMBL/GenBank/DDBJ databases">
        <authorList>
            <person name="Duchaud E."/>
        </authorList>
    </citation>
    <scope>NUCLEOTIDE SEQUENCE [LARGE SCALE GENOMIC DNA]</scope>
    <source>
        <strain evidence="1 2">TNO010</strain>
    </source>
</reference>
<gene>
    <name evidence="1" type="ORF">TNO010_520019</name>
</gene>
<dbReference type="PROSITE" id="PS51257">
    <property type="entry name" value="PROKAR_LIPOPROTEIN"/>
    <property type="match status" value="1"/>
</dbReference>
<dbReference type="RefSeq" id="WP_172505808.1">
    <property type="nucleotide sequence ID" value="NZ_OENE01000048.1"/>
</dbReference>
<dbReference type="EMBL" id="OENE01000048">
    <property type="protein sequence ID" value="SOU89634.1"/>
    <property type="molecule type" value="Genomic_DNA"/>
</dbReference>
<evidence type="ECO:0008006" key="3">
    <source>
        <dbReference type="Google" id="ProtNLM"/>
    </source>
</evidence>
<proteinExistence type="predicted"/>
<dbReference type="AlphaFoldDB" id="A0A2I2MCI1"/>